<protein>
    <recommendedName>
        <fullName evidence="4">Fungal N-terminal domain-containing protein</fullName>
    </recommendedName>
</protein>
<organism evidence="2 3">
    <name type="scientific">Mycena maculata</name>
    <dbReference type="NCBI Taxonomy" id="230809"/>
    <lineage>
        <taxon>Eukaryota</taxon>
        <taxon>Fungi</taxon>
        <taxon>Dikarya</taxon>
        <taxon>Basidiomycota</taxon>
        <taxon>Agaricomycotina</taxon>
        <taxon>Agaricomycetes</taxon>
        <taxon>Agaricomycetidae</taxon>
        <taxon>Agaricales</taxon>
        <taxon>Marasmiineae</taxon>
        <taxon>Mycenaceae</taxon>
        <taxon>Mycena</taxon>
    </lineage>
</organism>
<evidence type="ECO:0000313" key="2">
    <source>
        <dbReference type="EMBL" id="KAJ7763624.1"/>
    </source>
</evidence>
<comment type="caution">
    <text evidence="2">The sequence shown here is derived from an EMBL/GenBank/DDBJ whole genome shotgun (WGS) entry which is preliminary data.</text>
</comment>
<accession>A0AAD7NIN2</accession>
<dbReference type="AlphaFoldDB" id="A0AAD7NIN2"/>
<evidence type="ECO:0000313" key="3">
    <source>
        <dbReference type="Proteomes" id="UP001215280"/>
    </source>
</evidence>
<keyword evidence="3" id="KW-1185">Reference proteome</keyword>
<evidence type="ECO:0008006" key="4">
    <source>
        <dbReference type="Google" id="ProtNLM"/>
    </source>
</evidence>
<gene>
    <name evidence="2" type="ORF">DFH07DRAFT_396269</name>
</gene>
<reference evidence="2" key="1">
    <citation type="submission" date="2023-03" db="EMBL/GenBank/DDBJ databases">
        <title>Massive genome expansion in bonnet fungi (Mycena s.s.) driven by repeated elements and novel gene families across ecological guilds.</title>
        <authorList>
            <consortium name="Lawrence Berkeley National Laboratory"/>
            <person name="Harder C.B."/>
            <person name="Miyauchi S."/>
            <person name="Viragh M."/>
            <person name="Kuo A."/>
            <person name="Thoen E."/>
            <person name="Andreopoulos B."/>
            <person name="Lu D."/>
            <person name="Skrede I."/>
            <person name="Drula E."/>
            <person name="Henrissat B."/>
            <person name="Morin E."/>
            <person name="Kohler A."/>
            <person name="Barry K."/>
            <person name="LaButti K."/>
            <person name="Morin E."/>
            <person name="Salamov A."/>
            <person name="Lipzen A."/>
            <person name="Mereny Z."/>
            <person name="Hegedus B."/>
            <person name="Baldrian P."/>
            <person name="Stursova M."/>
            <person name="Weitz H."/>
            <person name="Taylor A."/>
            <person name="Grigoriev I.V."/>
            <person name="Nagy L.G."/>
            <person name="Martin F."/>
            <person name="Kauserud H."/>
        </authorList>
    </citation>
    <scope>NUCLEOTIDE SEQUENCE</scope>
    <source>
        <strain evidence="2">CBHHK188m</strain>
    </source>
</reference>
<name>A0AAD7NIN2_9AGAR</name>
<dbReference type="Proteomes" id="UP001215280">
    <property type="component" value="Unassembled WGS sequence"/>
</dbReference>
<dbReference type="EMBL" id="JARJLG010000040">
    <property type="protein sequence ID" value="KAJ7763624.1"/>
    <property type="molecule type" value="Genomic_DNA"/>
</dbReference>
<evidence type="ECO:0000256" key="1">
    <source>
        <dbReference type="SAM" id="MobiDB-lite"/>
    </source>
</evidence>
<feature type="compositionally biased region" description="Low complexity" evidence="1">
    <location>
        <begin position="57"/>
        <end position="75"/>
    </location>
</feature>
<feature type="region of interest" description="Disordered" evidence="1">
    <location>
        <begin position="57"/>
        <end position="76"/>
    </location>
</feature>
<proteinExistence type="predicted"/>
<sequence length="183" mass="21128">MAATLGTVTSILQLVDTALTARDYIQDFRHAPEERRTLLSEMEHLRPLLKELHDRIQSNQPSGQSSSYSSSIPQQMEKPLSDFQKTMEGFQQSLKPAGTLKDFSRRMKWPLWGKKESKEYLGKFEQFKSLLNGWLLLDIWDSGQQQRSDHQDILKSVEDAADEQRQAHDRMLSLAILFKSVAY</sequence>